<dbReference type="PANTHER" id="PTHR31069">
    <property type="entry name" value="OLEATE-ACTIVATED TRANSCRIPTION FACTOR 1-RELATED"/>
    <property type="match status" value="1"/>
</dbReference>
<evidence type="ECO:0000256" key="2">
    <source>
        <dbReference type="ARBA" id="ARBA00023125"/>
    </source>
</evidence>
<feature type="domain" description="Zn(2)-C6 fungal-type" evidence="6">
    <location>
        <begin position="24"/>
        <end position="54"/>
    </location>
</feature>
<evidence type="ECO:0000256" key="4">
    <source>
        <dbReference type="ARBA" id="ARBA00023242"/>
    </source>
</evidence>
<accession>A0A9Q8SXT0</accession>
<evidence type="ECO:0000313" key="7">
    <source>
        <dbReference type="EMBL" id="UQC85501.1"/>
    </source>
</evidence>
<dbReference type="PANTHER" id="PTHR31069:SF32">
    <property type="entry name" value="ARGININE METABOLISM REGULATION PROTEIN II"/>
    <property type="match status" value="1"/>
</dbReference>
<evidence type="ECO:0000256" key="5">
    <source>
        <dbReference type="SAM" id="MobiDB-lite"/>
    </source>
</evidence>
<dbReference type="Pfam" id="PF00172">
    <property type="entry name" value="Zn_clus"/>
    <property type="match status" value="1"/>
</dbReference>
<proteinExistence type="predicted"/>
<dbReference type="GO" id="GO:0008270">
    <property type="term" value="F:zinc ion binding"/>
    <property type="evidence" value="ECO:0007669"/>
    <property type="project" value="InterPro"/>
</dbReference>
<dbReference type="GO" id="GO:0000981">
    <property type="term" value="F:DNA-binding transcription factor activity, RNA polymerase II-specific"/>
    <property type="evidence" value="ECO:0007669"/>
    <property type="project" value="InterPro"/>
</dbReference>
<name>A0A9Q8SXT0_9PEZI</name>
<dbReference type="PROSITE" id="PS00463">
    <property type="entry name" value="ZN2_CY6_FUNGAL_1"/>
    <property type="match status" value="1"/>
</dbReference>
<keyword evidence="8" id="KW-1185">Reference proteome</keyword>
<dbReference type="InterPro" id="IPR001138">
    <property type="entry name" value="Zn2Cys6_DnaBD"/>
</dbReference>
<dbReference type="GO" id="GO:0003677">
    <property type="term" value="F:DNA binding"/>
    <property type="evidence" value="ECO:0007669"/>
    <property type="project" value="UniProtKB-KW"/>
</dbReference>
<dbReference type="EMBL" id="CP019477">
    <property type="protein sequence ID" value="UQC85501.1"/>
    <property type="molecule type" value="Genomic_DNA"/>
</dbReference>
<dbReference type="InterPro" id="IPR050675">
    <property type="entry name" value="OAF3"/>
</dbReference>
<dbReference type="KEGG" id="clup:CLUP02_10999"/>
<keyword evidence="3" id="KW-0804">Transcription</keyword>
<dbReference type="RefSeq" id="XP_049147115.1">
    <property type="nucleotide sequence ID" value="XM_049289970.1"/>
</dbReference>
<evidence type="ECO:0000256" key="3">
    <source>
        <dbReference type="ARBA" id="ARBA00023163"/>
    </source>
</evidence>
<evidence type="ECO:0000256" key="1">
    <source>
        <dbReference type="ARBA" id="ARBA00023015"/>
    </source>
</evidence>
<feature type="compositionally biased region" description="Polar residues" evidence="5">
    <location>
        <begin position="248"/>
        <end position="270"/>
    </location>
</feature>
<feature type="region of interest" description="Disordered" evidence="5">
    <location>
        <begin position="233"/>
        <end position="272"/>
    </location>
</feature>
<dbReference type="PROSITE" id="PS50048">
    <property type="entry name" value="ZN2_CY6_FUNGAL_2"/>
    <property type="match status" value="1"/>
</dbReference>
<dbReference type="GeneID" id="73344980"/>
<dbReference type="PRINTS" id="PR00755">
    <property type="entry name" value="AFLATOXINBRP"/>
</dbReference>
<gene>
    <name evidence="7" type="ORF">CLUP02_10999</name>
</gene>
<evidence type="ECO:0000259" key="6">
    <source>
        <dbReference type="PROSITE" id="PS50048"/>
    </source>
</evidence>
<evidence type="ECO:0000313" key="8">
    <source>
        <dbReference type="Proteomes" id="UP000830671"/>
    </source>
</evidence>
<keyword evidence="1" id="KW-0805">Transcription regulation</keyword>
<dbReference type="InterPro" id="IPR036864">
    <property type="entry name" value="Zn2-C6_fun-type_DNA-bd_sf"/>
</dbReference>
<protein>
    <recommendedName>
        <fullName evidence="6">Zn(2)-C6 fungal-type domain-containing protein</fullName>
    </recommendedName>
</protein>
<organism evidence="7 8">
    <name type="scientific">Colletotrichum lupini</name>
    <dbReference type="NCBI Taxonomy" id="145971"/>
    <lineage>
        <taxon>Eukaryota</taxon>
        <taxon>Fungi</taxon>
        <taxon>Dikarya</taxon>
        <taxon>Ascomycota</taxon>
        <taxon>Pezizomycotina</taxon>
        <taxon>Sordariomycetes</taxon>
        <taxon>Hypocreomycetidae</taxon>
        <taxon>Glomerellales</taxon>
        <taxon>Glomerellaceae</taxon>
        <taxon>Colletotrichum</taxon>
        <taxon>Colletotrichum acutatum species complex</taxon>
    </lineage>
</organism>
<dbReference type="CDD" id="cd00067">
    <property type="entry name" value="GAL4"/>
    <property type="match status" value="1"/>
</dbReference>
<dbReference type="Proteomes" id="UP000830671">
    <property type="component" value="Chromosome 5"/>
</dbReference>
<dbReference type="SUPFAM" id="SSF57701">
    <property type="entry name" value="Zn2/Cys6 DNA-binding domain"/>
    <property type="match status" value="1"/>
</dbReference>
<reference evidence="7" key="1">
    <citation type="journal article" date="2021" name="Mol. Plant Microbe Interact.">
        <title>Complete Genome Sequence of the Plant-Pathogenic Fungus Colletotrichum lupini.</title>
        <authorList>
            <person name="Baroncelli R."/>
            <person name="Pensec F."/>
            <person name="Da Lio D."/>
            <person name="Boufleur T."/>
            <person name="Vicente I."/>
            <person name="Sarrocco S."/>
            <person name="Picot A."/>
            <person name="Baraldi E."/>
            <person name="Sukno S."/>
            <person name="Thon M."/>
            <person name="Le Floch G."/>
        </authorList>
    </citation>
    <scope>NUCLEOTIDE SEQUENCE</scope>
    <source>
        <strain evidence="7">IMI 504893</strain>
    </source>
</reference>
<sequence>MTNMNTAPNSAHRIDVNPRRLRNSCDFCTRSKLKCDQSKPACHRCLRRGRDCVYSRVRKAGRPPKVPNKRHNAVAPMWEHPADHNRMDFLPCTPSPSDASFGSISSSSISSRIGSIDCMADTSVTDFSDSRTSTPSTGENMEAKLLDYFDGVPSDWNNRPGCLPAPQDLDWLLPYSIDINSPLYDTNFPMEDLLALEMPSPTFTSSCFSMEQSSPSQSMHQYMGVSTPDSLPELGMSYPNHTPRTEQTKLSPVSTPDVSQGSETHQQLSIPMSVPEHTSHSTMTKECNCFSLVCQLQESVYHHTQLSSEMDSQVPLGILLDIESSIHQTEETIRHCQDCKPRSSHFMMMLCPVIDWVVDSLGKVLLRGAAPGSASPPYEQPTKSMPQVGDSGLSGGNGEIPNLCIYELLKGRLRRLGRILNGIGGETQKDPADEPVYLDSDCLVNAMGTMGQEIRTKLEYHLRLVEIWLS</sequence>
<dbReference type="AlphaFoldDB" id="A0A9Q8SXT0"/>
<keyword evidence="4" id="KW-0539">Nucleus</keyword>
<dbReference type="SMART" id="SM00066">
    <property type="entry name" value="GAL4"/>
    <property type="match status" value="1"/>
</dbReference>
<keyword evidence="2" id="KW-0238">DNA-binding</keyword>
<dbReference type="Gene3D" id="4.10.240.10">
    <property type="entry name" value="Zn(2)-C6 fungal-type DNA-binding domain"/>
    <property type="match status" value="1"/>
</dbReference>